<organism evidence="3 4">
    <name type="scientific">Frankliniella fusca</name>
    <dbReference type="NCBI Taxonomy" id="407009"/>
    <lineage>
        <taxon>Eukaryota</taxon>
        <taxon>Metazoa</taxon>
        <taxon>Ecdysozoa</taxon>
        <taxon>Arthropoda</taxon>
        <taxon>Hexapoda</taxon>
        <taxon>Insecta</taxon>
        <taxon>Pterygota</taxon>
        <taxon>Neoptera</taxon>
        <taxon>Paraneoptera</taxon>
        <taxon>Thysanoptera</taxon>
        <taxon>Terebrantia</taxon>
        <taxon>Thripoidea</taxon>
        <taxon>Thripidae</taxon>
        <taxon>Frankliniella</taxon>
    </lineage>
</organism>
<evidence type="ECO:0000256" key="1">
    <source>
        <dbReference type="SAM" id="MobiDB-lite"/>
    </source>
</evidence>
<proteinExistence type="predicted"/>
<keyword evidence="2" id="KW-0472">Membrane</keyword>
<dbReference type="Proteomes" id="UP001219518">
    <property type="component" value="Unassembled WGS sequence"/>
</dbReference>
<gene>
    <name evidence="3" type="ORF">KUF71_025446</name>
</gene>
<evidence type="ECO:0000313" key="3">
    <source>
        <dbReference type="EMBL" id="KAK3916181.1"/>
    </source>
</evidence>
<accession>A0AAE1H7I4</accession>
<dbReference type="EMBL" id="JAHWGI010000498">
    <property type="protein sequence ID" value="KAK3916181.1"/>
    <property type="molecule type" value="Genomic_DNA"/>
</dbReference>
<protein>
    <submittedName>
        <fullName evidence="3">Thiol protease R355</fullName>
    </submittedName>
</protein>
<sequence length="1147" mass="130720">MDGFTLDALMRRDRHVAPLFEGVFAADTLPRRLHKCPALLICNTDPISKPGTHWVAFFIDKHGVGEYWDSYGMPPIVSHHKNFLKRLCKKWTYNHTSLQAIDSKVCGEYCLLYLIHRAHGYTLHSFVHKLFTSNPLKNDEIVRTLFKPCLLGAHGNAVKCQERDSNPRFADLKSAALDHSAILTSLDTPCTEGLLSQDGDLGNNRTGEDEGAKGYRKTISIWKMDEDSSETSENGHYGRNESRKRKWYRKRVRDPNFRKRQELDNSSYSSECLLITVIFYLAIALVFIFSLCLGEGEKRNSEESSVDAHSEAAVSMDDENASENSQAPEVNELFGHDELLGFDEAVGHDEAAEDNGGVGHDEEVIEGDYGLDLHYNQPQAENQRDENESGESDGDSDERDAFISEEELEASDAQEGSEEGSGEEEEEEINNDNTPIFNGATVTFRESALAILTFILSHKLTGLCLIDLLLLLSLHCGRDNIILKTMYKFKKYFQMIGKNFIKLHYYCSNCEILLPGKNAVCCADQQLDTYFIEFPIIKQLENLFARTGFYEDLQYRFNRVKKDHNNVEDIYDGTVYQQLFNTGFLNNPNNISFFMYFDGIAVFKSSNFSIWPAYLTINELRYKLRTRKENSILAGLWFGKKKPNPNLFLRPIYDFFVSFEAIGANFTLPNGDVINVKGKIIGAVADLPAKALFMRFIQYNGAFSCSNCMQHGGRFGLGNTTIQVFPYEKNIGLRDNNETVEFASQAIAARQHDPDATVYGVKGPSLLSSLLPNMILCMGIDIMHGVFLGVMKTLNSLWFDGVNSEYPFSISNMVHLVDAKLKKLKKISGKPFDLKAFFFYYSLVVLNGIIPDRYWFHHVRLVTAISILCQEGISPEDFVLYGVRHMTLTFHQLLHLPLVCKNLGPAWVFSCFFYESLNGELSRLVHGTRHVALQICSSSSIFMKLPVMINNMPDSAAKELCLKFQGRLRNRVKITENIDIQTGVVGKMKVCHPVPEFICKLLRDNYNILGGRYKYFYRLKRKSLVYTCQLYARSIQKKSCYVEIFYNNVPYLCKVHVYIRWSSCTDNCPNGCNNCPKQYFCVVTLYDRLIWELHDAPLENVLPHLNKVSPQNGFHVFPVESIRSMCIYMSFDDKEYISLPVNNLEVE</sequence>
<keyword evidence="2" id="KW-0812">Transmembrane</keyword>
<dbReference type="Gene3D" id="3.40.395.10">
    <property type="entry name" value="Adenoviral Proteinase, Chain A"/>
    <property type="match status" value="1"/>
</dbReference>
<feature type="transmembrane region" description="Helical" evidence="2">
    <location>
        <begin position="273"/>
        <end position="293"/>
    </location>
</feature>
<feature type="compositionally biased region" description="Acidic residues" evidence="1">
    <location>
        <begin position="388"/>
        <end position="430"/>
    </location>
</feature>
<keyword evidence="4" id="KW-1185">Reference proteome</keyword>
<evidence type="ECO:0000256" key="2">
    <source>
        <dbReference type="SAM" id="Phobius"/>
    </source>
</evidence>
<reference evidence="3" key="1">
    <citation type="submission" date="2021-07" db="EMBL/GenBank/DDBJ databases">
        <authorList>
            <person name="Catto M.A."/>
            <person name="Jacobson A."/>
            <person name="Kennedy G."/>
            <person name="Labadie P."/>
            <person name="Hunt B.G."/>
            <person name="Srinivasan R."/>
        </authorList>
    </citation>
    <scope>NUCLEOTIDE SEQUENCE</scope>
    <source>
        <strain evidence="3">PL_HMW_Pooled</strain>
        <tissue evidence="3">Head</tissue>
    </source>
</reference>
<dbReference type="GO" id="GO:0008233">
    <property type="term" value="F:peptidase activity"/>
    <property type="evidence" value="ECO:0007669"/>
    <property type="project" value="UniProtKB-KW"/>
</dbReference>
<dbReference type="PANTHER" id="PTHR46579:SF1">
    <property type="entry name" value="F5_8 TYPE C DOMAIN-CONTAINING PROTEIN"/>
    <property type="match status" value="1"/>
</dbReference>
<comment type="caution">
    <text evidence="3">The sequence shown here is derived from an EMBL/GenBank/DDBJ whole genome shotgun (WGS) entry which is preliminary data.</text>
</comment>
<keyword evidence="3" id="KW-0645">Protease</keyword>
<keyword evidence="2" id="KW-1133">Transmembrane helix</keyword>
<dbReference type="AlphaFoldDB" id="A0AAE1H7I4"/>
<evidence type="ECO:0000313" key="4">
    <source>
        <dbReference type="Proteomes" id="UP001219518"/>
    </source>
</evidence>
<dbReference type="PANTHER" id="PTHR46579">
    <property type="entry name" value="F5/8 TYPE C DOMAIN-CONTAINING PROTEIN-RELATED"/>
    <property type="match status" value="1"/>
</dbReference>
<keyword evidence="3" id="KW-0378">Hydrolase</keyword>
<reference evidence="3" key="2">
    <citation type="journal article" date="2023" name="BMC Genomics">
        <title>Pest status, molecular evolution, and epigenetic factors derived from the genome assembly of Frankliniella fusca, a thysanopteran phytovirus vector.</title>
        <authorList>
            <person name="Catto M.A."/>
            <person name="Labadie P.E."/>
            <person name="Jacobson A.L."/>
            <person name="Kennedy G.G."/>
            <person name="Srinivasan R."/>
            <person name="Hunt B.G."/>
        </authorList>
    </citation>
    <scope>NUCLEOTIDE SEQUENCE</scope>
    <source>
        <strain evidence="3">PL_HMW_Pooled</strain>
    </source>
</reference>
<name>A0AAE1H7I4_9NEOP</name>
<dbReference type="GO" id="GO:0006508">
    <property type="term" value="P:proteolysis"/>
    <property type="evidence" value="ECO:0007669"/>
    <property type="project" value="UniProtKB-KW"/>
</dbReference>
<feature type="region of interest" description="Disordered" evidence="1">
    <location>
        <begin position="379"/>
        <end position="436"/>
    </location>
</feature>
<feature type="region of interest" description="Disordered" evidence="1">
    <location>
        <begin position="303"/>
        <end position="326"/>
    </location>
</feature>